<keyword evidence="1" id="KW-0175">Coiled coil</keyword>
<protein>
    <submittedName>
        <fullName evidence="3">P-loop containing nucleoside triphosphate hydrolase protein</fullName>
    </submittedName>
</protein>
<feature type="coiled-coil region" evidence="1">
    <location>
        <begin position="234"/>
        <end position="286"/>
    </location>
</feature>
<dbReference type="GO" id="GO:0016787">
    <property type="term" value="F:hydrolase activity"/>
    <property type="evidence" value="ECO:0007669"/>
    <property type="project" value="UniProtKB-KW"/>
</dbReference>
<dbReference type="Proteomes" id="UP000807306">
    <property type="component" value="Unassembled WGS sequence"/>
</dbReference>
<proteinExistence type="predicted"/>
<dbReference type="OrthoDB" id="8954335at2759"/>
<dbReference type="SUPFAM" id="SSF52540">
    <property type="entry name" value="P-loop containing nucleoside triphosphate hydrolases"/>
    <property type="match status" value="1"/>
</dbReference>
<keyword evidence="3" id="KW-0378">Hydrolase</keyword>
<reference evidence="3" key="1">
    <citation type="submission" date="2020-11" db="EMBL/GenBank/DDBJ databases">
        <authorList>
            <consortium name="DOE Joint Genome Institute"/>
            <person name="Ahrendt S."/>
            <person name="Riley R."/>
            <person name="Andreopoulos W."/>
            <person name="Labutti K."/>
            <person name="Pangilinan J."/>
            <person name="Ruiz-Duenas F.J."/>
            <person name="Barrasa J.M."/>
            <person name="Sanchez-Garcia M."/>
            <person name="Camarero S."/>
            <person name="Miyauchi S."/>
            <person name="Serrano A."/>
            <person name="Linde D."/>
            <person name="Babiker R."/>
            <person name="Drula E."/>
            <person name="Ayuso-Fernandez I."/>
            <person name="Pacheco R."/>
            <person name="Padilla G."/>
            <person name="Ferreira P."/>
            <person name="Barriuso J."/>
            <person name="Kellner H."/>
            <person name="Castanera R."/>
            <person name="Alfaro M."/>
            <person name="Ramirez L."/>
            <person name="Pisabarro A.G."/>
            <person name="Kuo A."/>
            <person name="Tritt A."/>
            <person name="Lipzen A."/>
            <person name="He G."/>
            <person name="Yan M."/>
            <person name="Ng V."/>
            <person name="Cullen D."/>
            <person name="Martin F."/>
            <person name="Rosso M.-N."/>
            <person name="Henrissat B."/>
            <person name="Hibbett D."/>
            <person name="Martinez A.T."/>
            <person name="Grigoriev I.V."/>
        </authorList>
    </citation>
    <scope>NUCLEOTIDE SEQUENCE</scope>
    <source>
        <strain evidence="3">CBS 506.95</strain>
    </source>
</reference>
<gene>
    <name evidence="3" type="ORF">CPB83DRAFT_890088</name>
</gene>
<dbReference type="InterPro" id="IPR006073">
    <property type="entry name" value="GTP-bd"/>
</dbReference>
<keyword evidence="4" id="KW-1185">Reference proteome</keyword>
<dbReference type="Pfam" id="PF01926">
    <property type="entry name" value="MMR_HSR1"/>
    <property type="match status" value="1"/>
</dbReference>
<dbReference type="CDD" id="cd00882">
    <property type="entry name" value="Ras_like_GTPase"/>
    <property type="match status" value="1"/>
</dbReference>
<name>A0A9P6JV53_9AGAR</name>
<feature type="domain" description="G" evidence="2">
    <location>
        <begin position="20"/>
        <end position="113"/>
    </location>
</feature>
<dbReference type="Gene3D" id="3.40.50.300">
    <property type="entry name" value="P-loop containing nucleotide triphosphate hydrolases"/>
    <property type="match status" value="1"/>
</dbReference>
<evidence type="ECO:0000313" key="3">
    <source>
        <dbReference type="EMBL" id="KAF9533613.1"/>
    </source>
</evidence>
<dbReference type="EMBL" id="MU157828">
    <property type="protein sequence ID" value="KAF9533613.1"/>
    <property type="molecule type" value="Genomic_DNA"/>
</dbReference>
<dbReference type="GO" id="GO:0005525">
    <property type="term" value="F:GTP binding"/>
    <property type="evidence" value="ECO:0007669"/>
    <property type="project" value="InterPro"/>
</dbReference>
<dbReference type="AlphaFoldDB" id="A0A9P6JV53"/>
<comment type="caution">
    <text evidence="3">The sequence shown here is derived from an EMBL/GenBank/DDBJ whole genome shotgun (WGS) entry which is preliminary data.</text>
</comment>
<evidence type="ECO:0000256" key="1">
    <source>
        <dbReference type="SAM" id="Coils"/>
    </source>
</evidence>
<accession>A0A9P6JV53</accession>
<dbReference type="InterPro" id="IPR027417">
    <property type="entry name" value="P-loop_NTPase"/>
</dbReference>
<organism evidence="3 4">
    <name type="scientific">Crepidotus variabilis</name>
    <dbReference type="NCBI Taxonomy" id="179855"/>
    <lineage>
        <taxon>Eukaryota</taxon>
        <taxon>Fungi</taxon>
        <taxon>Dikarya</taxon>
        <taxon>Basidiomycota</taxon>
        <taxon>Agaricomycotina</taxon>
        <taxon>Agaricomycetes</taxon>
        <taxon>Agaricomycetidae</taxon>
        <taxon>Agaricales</taxon>
        <taxon>Agaricineae</taxon>
        <taxon>Crepidotaceae</taxon>
        <taxon>Crepidotus</taxon>
    </lineage>
</organism>
<evidence type="ECO:0000313" key="4">
    <source>
        <dbReference type="Proteomes" id="UP000807306"/>
    </source>
</evidence>
<evidence type="ECO:0000259" key="2">
    <source>
        <dbReference type="Pfam" id="PF01926"/>
    </source>
</evidence>
<sequence>MSIAQEIQDITNLETQESIVAFMGPTGSGKSNLIDHLTKGETSWSGNSLSSVTSEVRAIRVKHPHMDQNIVLVDTPGFDDTHRSDADILRMIGDWLERTYRKNVKLSGIVYLHRITDNRMAGSPHRHLKMFGALCGTDAAKRVTLVSTMWDKAKTETEEARVAMREEELKDKFWSPMLKHGAHVKRFDNTTETAWEIISSIIDQDGLRQRLLFQEEIVDLDRALEETEAAKAVYSQYQALLLQHKANLEQLQRASKTTSSANRKMLDAAENQKQEMQGEVKRISEQAKTLGVPLGKRMKAMFSLRKAKAGAIQISSS</sequence>